<evidence type="ECO:0000313" key="4">
    <source>
        <dbReference type="EMBL" id="KAH7252658.1"/>
    </source>
</evidence>
<keyword evidence="5" id="KW-1185">Reference proteome</keyword>
<evidence type="ECO:0000259" key="3">
    <source>
        <dbReference type="Pfam" id="PF05368"/>
    </source>
</evidence>
<dbReference type="OrthoDB" id="5283654at2759"/>
<dbReference type="Proteomes" id="UP000813427">
    <property type="component" value="Unassembled WGS sequence"/>
</dbReference>
<comment type="caution">
    <text evidence="4">The sequence shown here is derived from an EMBL/GenBank/DDBJ whole genome shotgun (WGS) entry which is preliminary data.</text>
</comment>
<evidence type="ECO:0000313" key="5">
    <source>
        <dbReference type="Proteomes" id="UP000813427"/>
    </source>
</evidence>
<accession>A0A8K0S2T8</accession>
<dbReference type="SUPFAM" id="SSF51735">
    <property type="entry name" value="NAD(P)-binding Rossmann-fold domains"/>
    <property type="match status" value="1"/>
</dbReference>
<feature type="domain" description="NmrA-like" evidence="3">
    <location>
        <begin position="35"/>
        <end position="285"/>
    </location>
</feature>
<reference evidence="4" key="1">
    <citation type="journal article" date="2021" name="Nat. Commun.">
        <title>Genetic determinants of endophytism in the Arabidopsis root mycobiome.</title>
        <authorList>
            <person name="Mesny F."/>
            <person name="Miyauchi S."/>
            <person name="Thiergart T."/>
            <person name="Pickel B."/>
            <person name="Atanasova L."/>
            <person name="Karlsson M."/>
            <person name="Huettel B."/>
            <person name="Barry K.W."/>
            <person name="Haridas S."/>
            <person name="Chen C."/>
            <person name="Bauer D."/>
            <person name="Andreopoulos W."/>
            <person name="Pangilinan J."/>
            <person name="LaButti K."/>
            <person name="Riley R."/>
            <person name="Lipzen A."/>
            <person name="Clum A."/>
            <person name="Drula E."/>
            <person name="Henrissat B."/>
            <person name="Kohler A."/>
            <person name="Grigoriev I.V."/>
            <person name="Martin F.M."/>
            <person name="Hacquard S."/>
        </authorList>
    </citation>
    <scope>NUCLEOTIDE SEQUENCE</scope>
    <source>
        <strain evidence="4">MPI-SDFR-AT-0068</strain>
    </source>
</reference>
<dbReference type="InterPro" id="IPR051609">
    <property type="entry name" value="NmrA/Isoflavone_reductase-like"/>
</dbReference>
<dbReference type="Pfam" id="PF05368">
    <property type="entry name" value="NmrA"/>
    <property type="match status" value="1"/>
</dbReference>
<evidence type="ECO:0000256" key="2">
    <source>
        <dbReference type="ARBA" id="ARBA00023002"/>
    </source>
</evidence>
<name>A0A8K0S2T8_9HYPO</name>
<dbReference type="GO" id="GO:0016491">
    <property type="term" value="F:oxidoreductase activity"/>
    <property type="evidence" value="ECO:0007669"/>
    <property type="project" value="UniProtKB-KW"/>
</dbReference>
<evidence type="ECO:0000256" key="1">
    <source>
        <dbReference type="ARBA" id="ARBA00022857"/>
    </source>
</evidence>
<gene>
    <name evidence="4" type="ORF">BKA59DRAFT_392862</name>
</gene>
<organism evidence="4 5">
    <name type="scientific">Fusarium tricinctum</name>
    <dbReference type="NCBI Taxonomy" id="61284"/>
    <lineage>
        <taxon>Eukaryota</taxon>
        <taxon>Fungi</taxon>
        <taxon>Dikarya</taxon>
        <taxon>Ascomycota</taxon>
        <taxon>Pezizomycotina</taxon>
        <taxon>Sordariomycetes</taxon>
        <taxon>Hypocreomycetidae</taxon>
        <taxon>Hypocreales</taxon>
        <taxon>Nectriaceae</taxon>
        <taxon>Fusarium</taxon>
        <taxon>Fusarium tricinctum species complex</taxon>
    </lineage>
</organism>
<dbReference type="PANTHER" id="PTHR47706:SF6">
    <property type="entry name" value="NMRA-LIKE FAMILY PROTEIN (AFU_ORTHOLOGUE AFUA_6G00280)"/>
    <property type="match status" value="1"/>
</dbReference>
<dbReference type="InterPro" id="IPR036291">
    <property type="entry name" value="NAD(P)-bd_dom_sf"/>
</dbReference>
<dbReference type="CDD" id="cd05259">
    <property type="entry name" value="PCBER_SDR_a"/>
    <property type="match status" value="1"/>
</dbReference>
<dbReference type="InterPro" id="IPR008030">
    <property type="entry name" value="NmrA-like"/>
</dbReference>
<dbReference type="InterPro" id="IPR045312">
    <property type="entry name" value="PCBER-like"/>
</dbReference>
<dbReference type="Gene3D" id="3.90.25.10">
    <property type="entry name" value="UDP-galactose 4-epimerase, domain 1"/>
    <property type="match status" value="1"/>
</dbReference>
<dbReference type="AlphaFoldDB" id="A0A8K0S2T8"/>
<sequence>MTSQDQETPLELSIENLRAHNRLNDSSTAKTMAPQNILVLGAGELGLCVLEALASHPKRQRVSVLVRQATLDSAAPEKKKLVQRIQSLGVKAEAADVVDASVADLAAVFSRYDMVISCNGMGLPAGTQLKLLEAVLQAKVKRFIPWQFGMDYDVIGQGSSQDLFDEQLAVRKRLRAQDEVDWTIVSTGLFMSFLFLADFGVVDFGSKTVRALGSWDNKITVTTPADIGRVTADVVLDPRGISKQVVFTAGDTISYGALASLLDEHFQTQFKREVWDAEELKRQMEQGPSMMVKYRDTFAQGRGVAWDKEGTVNAERGIEMMDVTGYLEGLDVKLGESDE</sequence>
<keyword evidence="2" id="KW-0560">Oxidoreductase</keyword>
<protein>
    <recommendedName>
        <fullName evidence="3">NmrA-like domain-containing protein</fullName>
    </recommendedName>
</protein>
<dbReference type="Gene3D" id="3.40.50.720">
    <property type="entry name" value="NAD(P)-binding Rossmann-like Domain"/>
    <property type="match status" value="1"/>
</dbReference>
<dbReference type="PANTHER" id="PTHR47706">
    <property type="entry name" value="NMRA-LIKE FAMILY PROTEIN"/>
    <property type="match status" value="1"/>
</dbReference>
<keyword evidence="1" id="KW-0521">NADP</keyword>
<dbReference type="EMBL" id="JAGPXF010000003">
    <property type="protein sequence ID" value="KAH7252658.1"/>
    <property type="molecule type" value="Genomic_DNA"/>
</dbReference>
<proteinExistence type="predicted"/>